<keyword evidence="2" id="KW-0614">Plasmid</keyword>
<proteinExistence type="predicted"/>
<reference evidence="2" key="1">
    <citation type="journal article" date="2013" name="Genome Announc.">
        <title>First complete sequence of a giant linear plasmid from a micrococcus strain isolated from an extremely high-altitude lake.</title>
        <authorList>
            <person name="Dib J.R."/>
            <person name="Schuldes J."/>
            <person name="Thurmer A."/>
            <person name="Farias M.E."/>
            <person name="Daniel R."/>
            <person name="Meinhardt F."/>
        </authorList>
    </citation>
    <scope>NUCLEOTIDE SEQUENCE</scope>
    <source>
        <strain evidence="2">V7</strain>
        <plasmid evidence="2">pLMV7</plasmid>
    </source>
</reference>
<evidence type="ECO:0000256" key="1">
    <source>
        <dbReference type="SAM" id="MobiDB-lite"/>
    </source>
</evidence>
<dbReference type="AlphaFoldDB" id="U5NWE3"/>
<protein>
    <submittedName>
        <fullName evidence="2">Uncharacterized protein</fullName>
    </submittedName>
</protein>
<gene>
    <name evidence="2" type="ORF">LMV7_p00060</name>
</gene>
<evidence type="ECO:0000313" key="2">
    <source>
        <dbReference type="EMBL" id="AGY35428.1"/>
    </source>
</evidence>
<name>U5NWE3_9MICC</name>
<geneLocation type="plasmid" evidence="2">
    <name>pLMV7</name>
</geneLocation>
<feature type="region of interest" description="Disordered" evidence="1">
    <location>
        <begin position="1"/>
        <end position="29"/>
    </location>
</feature>
<dbReference type="RefSeq" id="WP_023190045.1">
    <property type="nucleotide sequence ID" value="NC_022599.1"/>
</dbReference>
<accession>U5NWE3</accession>
<organism evidence="2">
    <name type="scientific">Micrococcus sp. V7</name>
    <dbReference type="NCBI Taxonomy" id="404582"/>
    <lineage>
        <taxon>Bacteria</taxon>
        <taxon>Bacillati</taxon>
        <taxon>Actinomycetota</taxon>
        <taxon>Actinomycetes</taxon>
        <taxon>Micrococcales</taxon>
        <taxon>Micrococcaceae</taxon>
        <taxon>Micrococcus</taxon>
    </lineage>
</organism>
<dbReference type="EMBL" id="KF577591">
    <property type="protein sequence ID" value="AGY35428.1"/>
    <property type="molecule type" value="Genomic_DNA"/>
</dbReference>
<sequence>MTEQTTPAPEAQPIPLPTDAPVHRPGEDEAEDAAWIDGWNEGYRRGYDAARQLAPKRQAVIASVGAAWASLNHAPDTYPTVEAISAAAPDLLEALRQLESLQDEDEDRRMAAPFD</sequence>